<keyword evidence="1" id="KW-0472">Membrane</keyword>
<evidence type="ECO:0000256" key="1">
    <source>
        <dbReference type="SAM" id="Phobius"/>
    </source>
</evidence>
<proteinExistence type="predicted"/>
<comment type="caution">
    <text evidence="2">The sequence shown here is derived from an EMBL/GenBank/DDBJ whole genome shotgun (WGS) entry which is preliminary data.</text>
</comment>
<dbReference type="Proteomes" id="UP000253999">
    <property type="component" value="Unassembled WGS sequence"/>
</dbReference>
<dbReference type="AlphaFoldDB" id="A0A369Z7A3"/>
<accession>A0A369Z7A3</accession>
<feature type="transmembrane region" description="Helical" evidence="1">
    <location>
        <begin position="6"/>
        <end position="22"/>
    </location>
</feature>
<sequence length="153" mass="17753">MIVALLIVVILLAVLGLLFYWLKTKKSVKAKEENVNYGFNIRSNSGNLEPLNLSNKVRFLFQGQVSLSNSQKSKRIQMPYKIQGKKYQIIVRMLEDMPTYAYTYSPKVFRFYHKIDRDAILFSLDKISETYFDIITSNINDGAGTEFMVVIYE</sequence>
<evidence type="ECO:0000313" key="2">
    <source>
        <dbReference type="EMBL" id="RDE99477.1"/>
    </source>
</evidence>
<evidence type="ECO:0000313" key="3">
    <source>
        <dbReference type="Proteomes" id="UP000253999"/>
    </source>
</evidence>
<dbReference type="EMBL" id="QEQD01000020">
    <property type="protein sequence ID" value="RDE99477.1"/>
    <property type="molecule type" value="Genomic_DNA"/>
</dbReference>
<dbReference type="RefSeq" id="WP_111313756.1">
    <property type="nucleotide sequence ID" value="NZ_CAUQRN010000006.1"/>
</dbReference>
<keyword evidence="1" id="KW-0812">Transmembrane</keyword>
<reference evidence="2 3" key="1">
    <citation type="submission" date="2018-05" db="EMBL/GenBank/DDBJ databases">
        <title>Draft Genome Sequences for a Diverse set of 7 Haemophilus Species.</title>
        <authorList>
            <person name="Nichols M."/>
            <person name="Topaz N."/>
            <person name="Wang X."/>
            <person name="Wang X."/>
            <person name="Boxrud D."/>
        </authorList>
    </citation>
    <scope>NUCLEOTIDE SEQUENCE [LARGE SCALE GENOMIC DNA]</scope>
    <source>
        <strain evidence="2 3">C2010039593</strain>
    </source>
</reference>
<organism evidence="2 3">
    <name type="scientific">Haemophilus parahaemolyticus</name>
    <dbReference type="NCBI Taxonomy" id="735"/>
    <lineage>
        <taxon>Bacteria</taxon>
        <taxon>Pseudomonadati</taxon>
        <taxon>Pseudomonadota</taxon>
        <taxon>Gammaproteobacteria</taxon>
        <taxon>Pasteurellales</taxon>
        <taxon>Pasteurellaceae</taxon>
        <taxon>Haemophilus</taxon>
    </lineage>
</organism>
<name>A0A369Z7A3_HAEPH</name>
<keyword evidence="1" id="KW-1133">Transmembrane helix</keyword>
<protein>
    <submittedName>
        <fullName evidence="2">Uncharacterized protein</fullName>
    </submittedName>
</protein>
<gene>
    <name evidence="2" type="ORF">DPV98_10885</name>
</gene>